<proteinExistence type="predicted"/>
<protein>
    <submittedName>
        <fullName evidence="2">DUF4054 domain-containing protein</fullName>
    </submittedName>
</protein>
<reference evidence="2" key="2">
    <citation type="submission" date="2013-09" db="EMBL/GenBank/DDBJ databases">
        <authorList>
            <person name="Wang G."/>
            <person name="Yang Y."/>
            <person name="Su Y."/>
        </authorList>
    </citation>
    <scope>NUCLEOTIDE SEQUENCE</scope>
    <source>
        <strain evidence="2">ATCC 39006</strain>
    </source>
</reference>
<dbReference type="STRING" id="104623.Ser39006_02631"/>
<dbReference type="Proteomes" id="UP000017700">
    <property type="component" value="Chromosome"/>
</dbReference>
<dbReference type="Proteomes" id="UP000233778">
    <property type="component" value="Chromosome"/>
</dbReference>
<evidence type="ECO:0000313" key="2">
    <source>
        <dbReference type="EMBL" id="AUH05184.1"/>
    </source>
</evidence>
<keyword evidence="3" id="KW-1185">Reference proteome</keyword>
<evidence type="ECO:0000313" key="3">
    <source>
        <dbReference type="Proteomes" id="UP000017700"/>
    </source>
</evidence>
<dbReference type="AlphaFoldDB" id="A0A2I5T8M2"/>
<dbReference type="InterPro" id="IPR025127">
    <property type="entry name" value="DUF4054"/>
</dbReference>
<name>A0A2I5T8M2_SERS3</name>
<evidence type="ECO:0000313" key="1">
    <source>
        <dbReference type="EMBL" id="AUH00862.1"/>
    </source>
</evidence>
<accession>A0A2I5T8M2</accession>
<reference evidence="1 4" key="3">
    <citation type="submission" date="2017-11" db="EMBL/GenBank/DDBJ databases">
        <title>Complete genome sequence of Serratia sp. ATCC 39006 LacA.</title>
        <authorList>
            <person name="Hampton H.G."/>
            <person name="Jackson S.A."/>
            <person name="Jauregui R."/>
            <person name="Poulter G.T.M."/>
            <person name="Salmond G.P.C."/>
            <person name="Fineran P.C."/>
        </authorList>
    </citation>
    <scope>NUCLEOTIDE SEQUENCE [LARGE SCALE GENOMIC DNA]</scope>
    <source>
        <strain evidence="1 4">ATCC 39006</strain>
    </source>
</reference>
<gene>
    <name evidence="1" type="ORF">CWC46_14215</name>
    <name evidence="2" type="ORF">Ser39006_014220</name>
</gene>
<dbReference type="OrthoDB" id="6934984at2"/>
<dbReference type="KEGG" id="sera:Ser39006_014220"/>
<organism evidence="2 3">
    <name type="scientific">Serratia sp. (strain ATCC 39006)</name>
    <name type="common">Prodigiosinella confusarubida</name>
    <dbReference type="NCBI Taxonomy" id="104623"/>
    <lineage>
        <taxon>Bacteria</taxon>
        <taxon>Pseudomonadati</taxon>
        <taxon>Pseudomonadota</taxon>
        <taxon>Gammaproteobacteria</taxon>
        <taxon>Enterobacterales</taxon>
        <taxon>Pectobacteriaceae</taxon>
        <taxon>Prodigiosinella</taxon>
    </lineage>
</organism>
<dbReference type="Pfam" id="PF13262">
    <property type="entry name" value="DUF4054"/>
    <property type="match status" value="1"/>
</dbReference>
<evidence type="ECO:0000313" key="4">
    <source>
        <dbReference type="Proteomes" id="UP000233778"/>
    </source>
</evidence>
<reference evidence="2 3" key="1">
    <citation type="journal article" date="2013" name="Genome Announc.">
        <title>Draft genome sequence of Serratia sp. strain ATCC 39006, a model bacterium for analysis of the biosynthesis and regulation of prodigiosin, a carbapenem, and gas vesicles.</title>
        <authorList>
            <person name="Fineran P.C."/>
            <person name="Iglesias Cans M.C."/>
            <person name="Ramsay J.P."/>
            <person name="Wilf N.M."/>
            <person name="Cossyleon D."/>
            <person name="McNeil M.B."/>
            <person name="Williamson N.R."/>
            <person name="Monson R.E."/>
            <person name="Becher S.A."/>
            <person name="Stanton J.A."/>
            <person name="Brugger K."/>
            <person name="Brown S.D."/>
            <person name="Salmond G.P."/>
        </authorList>
    </citation>
    <scope>NUCLEOTIDE SEQUENCE [LARGE SCALE GENOMIC DNA]</scope>
    <source>
        <strain evidence="2">ATCC 39006</strain>
        <strain evidence="3">ATCC 39006 / SC 11482</strain>
    </source>
</reference>
<reference evidence="2" key="4">
    <citation type="submission" date="2017-11" db="EMBL/GenBank/DDBJ databases">
        <title>Complete genome sequence of Serratia sp. ATCC 39006.</title>
        <authorList>
            <person name="Hampton H.G."/>
            <person name="Jackson S.A."/>
            <person name="Jauregui R."/>
            <person name="Poulter G.T.M."/>
            <person name="Salmond G.P.C."/>
            <person name="Fineran P.C."/>
        </authorList>
    </citation>
    <scope>NUCLEOTIDE SEQUENCE</scope>
    <source>
        <strain evidence="2">ATCC 39006</strain>
    </source>
</reference>
<dbReference type="KEGG" id="serq:CWC46_14215"/>
<sequence length="145" mass="15835">MGFFISGVTMEITAQIVTDFRDYYPEFGNETTWSNSAVIIALEEGDAETGKRWGVYLDGRVVSIKKRGMFAFAAHRIIMRQRSATGDVGAAYAISGKSVGDESTSFAVPSVTMDDLTINGDLPLTTYGVEFMRLRRRAGTGGLMI</sequence>
<dbReference type="EMBL" id="CP025085">
    <property type="protein sequence ID" value="AUH00862.1"/>
    <property type="molecule type" value="Genomic_DNA"/>
</dbReference>
<dbReference type="EMBL" id="CP025084">
    <property type="protein sequence ID" value="AUH05184.1"/>
    <property type="molecule type" value="Genomic_DNA"/>
</dbReference>